<comment type="caution">
    <text evidence="3">The sequence shown here is derived from an EMBL/GenBank/DDBJ whole genome shotgun (WGS) entry which is preliminary data.</text>
</comment>
<dbReference type="Proteomes" id="UP000283587">
    <property type="component" value="Unassembled WGS sequence"/>
</dbReference>
<dbReference type="EMBL" id="QZEW01000130">
    <property type="protein sequence ID" value="RJL04076.1"/>
    <property type="molecule type" value="Genomic_DNA"/>
</dbReference>
<evidence type="ECO:0000313" key="4">
    <source>
        <dbReference type="Proteomes" id="UP000283587"/>
    </source>
</evidence>
<keyword evidence="1 3" id="KW-0378">Hydrolase</keyword>
<protein>
    <submittedName>
        <fullName evidence="3">Cysteine hydrolase</fullName>
    </submittedName>
</protein>
<dbReference type="Pfam" id="PF00857">
    <property type="entry name" value="Isochorismatase"/>
    <property type="match status" value="1"/>
</dbReference>
<name>A0A418ZVF3_9RHOB</name>
<dbReference type="InterPro" id="IPR000868">
    <property type="entry name" value="Isochorismatase-like_dom"/>
</dbReference>
<dbReference type="SUPFAM" id="SSF52499">
    <property type="entry name" value="Isochorismatase-like hydrolases"/>
    <property type="match status" value="1"/>
</dbReference>
<gene>
    <name evidence="3" type="ORF">D3P05_20870</name>
</gene>
<dbReference type="CDD" id="cd01014">
    <property type="entry name" value="nicotinamidase_related"/>
    <property type="match status" value="1"/>
</dbReference>
<dbReference type="GO" id="GO:0016787">
    <property type="term" value="F:hydrolase activity"/>
    <property type="evidence" value="ECO:0007669"/>
    <property type="project" value="UniProtKB-KW"/>
</dbReference>
<dbReference type="Gene3D" id="3.40.50.850">
    <property type="entry name" value="Isochorismatase-like"/>
    <property type="match status" value="1"/>
</dbReference>
<accession>A0A418ZVF3</accession>
<sequence>MSKRATIVVDLQRDYLGTGRMPLSGIDAAVANAARVIEASRNRGEPVVHVRHEFTGPDAPFFAAGSEGAEIIPDVAPLQGEAIVTKHFPNSFRESALKQVLEEAGVGQVVIVGAMSHMCIDATARAAADLGYEVTVVHDACATCDLEFGDTRVPAEQAHATLMSALAFAYAKVVPTHDHIG</sequence>
<dbReference type="OrthoDB" id="9794942at2"/>
<dbReference type="AlphaFoldDB" id="A0A418ZVF3"/>
<dbReference type="InterPro" id="IPR036380">
    <property type="entry name" value="Isochorismatase-like_sf"/>
</dbReference>
<dbReference type="PANTHER" id="PTHR43540">
    <property type="entry name" value="PEROXYUREIDOACRYLATE/UREIDOACRYLATE AMIDOHYDROLASE-RELATED"/>
    <property type="match status" value="1"/>
</dbReference>
<organism evidence="3 4">
    <name type="scientific">Paracoccus siganidrum</name>
    <dbReference type="NCBI Taxonomy" id="1276757"/>
    <lineage>
        <taxon>Bacteria</taxon>
        <taxon>Pseudomonadati</taxon>
        <taxon>Pseudomonadota</taxon>
        <taxon>Alphaproteobacteria</taxon>
        <taxon>Rhodobacterales</taxon>
        <taxon>Paracoccaceae</taxon>
        <taxon>Paracoccus</taxon>
    </lineage>
</organism>
<dbReference type="RefSeq" id="WP_119900707.1">
    <property type="nucleotide sequence ID" value="NZ_QNRC01000009.1"/>
</dbReference>
<dbReference type="PANTHER" id="PTHR43540:SF1">
    <property type="entry name" value="ISOCHORISMATASE HYDROLASE"/>
    <property type="match status" value="1"/>
</dbReference>
<reference evidence="4" key="1">
    <citation type="submission" date="2018-09" db="EMBL/GenBank/DDBJ databases">
        <title>Paracoccus onubensis nov. sp. a moderate halophilic bacterium isolated from Gruta de las Maravillas (Aracena, Spain).</title>
        <authorList>
            <person name="Jurado V."/>
            <person name="Gutierrez-Patricio S."/>
            <person name="Gonzalez-Pimentel J.L."/>
            <person name="Miller A.Z."/>
            <person name="Laiz L."/>
            <person name="Saiz-Jimenez C."/>
        </authorList>
    </citation>
    <scope>NUCLEOTIDE SEQUENCE [LARGE SCALE GENOMIC DNA]</scope>
    <source>
        <strain evidence="4">DSM 26381</strain>
    </source>
</reference>
<evidence type="ECO:0000313" key="3">
    <source>
        <dbReference type="EMBL" id="RJL04076.1"/>
    </source>
</evidence>
<evidence type="ECO:0000256" key="1">
    <source>
        <dbReference type="ARBA" id="ARBA00022801"/>
    </source>
</evidence>
<proteinExistence type="predicted"/>
<keyword evidence="4" id="KW-1185">Reference proteome</keyword>
<feature type="domain" description="Isochorismatase-like" evidence="2">
    <location>
        <begin position="5"/>
        <end position="148"/>
    </location>
</feature>
<evidence type="ECO:0000259" key="2">
    <source>
        <dbReference type="Pfam" id="PF00857"/>
    </source>
</evidence>
<dbReference type="InterPro" id="IPR050272">
    <property type="entry name" value="Isochorismatase-like_hydrls"/>
</dbReference>